<accession>A0A024FRP7</accession>
<reference evidence="1 2" key="1">
    <citation type="submission" date="2014-04" db="EMBL/GenBank/DDBJ databases">
        <title>Whole genome of SPG24 was analyzed in behalf of its correct identification and originality.</title>
        <authorList>
            <person name="Lee O.H."/>
        </authorList>
    </citation>
    <scope>NUCLEOTIDE SEQUENCE [LARGE SCALE GENOMIC DNA]</scope>
    <source>
        <strain evidence="1 2">SPG24</strain>
    </source>
</reference>
<dbReference type="EMBL" id="AB930182">
    <property type="protein sequence ID" value="BAO79556.1"/>
    <property type="molecule type" value="Genomic_DNA"/>
</dbReference>
<name>A0A024FRP7_9CAUD</name>
<proteinExistence type="predicted"/>
<sequence>RAACIIVTDYVSPLQDQSLMYSLVPLLSCRSWRELKSVHTETAKPTILCRDCPLITGSSLKKLMTWICLT</sequence>
<evidence type="ECO:0000313" key="2">
    <source>
        <dbReference type="Proteomes" id="UP000214715"/>
    </source>
</evidence>
<keyword evidence="2" id="KW-1185">Reference proteome</keyword>
<feature type="non-terminal residue" evidence="1">
    <location>
        <position position="1"/>
    </location>
</feature>
<protein>
    <submittedName>
        <fullName evidence="1">Uncharacterized protein</fullName>
    </submittedName>
</protein>
<organism evidence="1 2">
    <name type="scientific">Bacillus phage SPG24</name>
    <dbReference type="NCBI Taxonomy" id="1497851"/>
    <lineage>
        <taxon>Viruses</taxon>
        <taxon>Duplodnaviria</taxon>
        <taxon>Heunggongvirae</taxon>
        <taxon>Uroviricota</taxon>
        <taxon>Caudoviricetes</taxon>
        <taxon>Herelleviridae</taxon>
        <taxon>Bastillevirinae</taxon>
        <taxon>Nitunavirus</taxon>
        <taxon>Nitunavirus SPG24</taxon>
    </lineage>
</organism>
<dbReference type="Proteomes" id="UP000214715">
    <property type="component" value="Genome"/>
</dbReference>
<evidence type="ECO:0000313" key="1">
    <source>
        <dbReference type="EMBL" id="BAO79556.1"/>
    </source>
</evidence>